<organism evidence="3 4">
    <name type="scientific">Lactarius akahatsu</name>
    <dbReference type="NCBI Taxonomy" id="416441"/>
    <lineage>
        <taxon>Eukaryota</taxon>
        <taxon>Fungi</taxon>
        <taxon>Dikarya</taxon>
        <taxon>Basidiomycota</taxon>
        <taxon>Agaricomycotina</taxon>
        <taxon>Agaricomycetes</taxon>
        <taxon>Russulales</taxon>
        <taxon>Russulaceae</taxon>
        <taxon>Lactarius</taxon>
    </lineage>
</organism>
<dbReference type="EMBL" id="JAKELL010000050">
    <property type="protein sequence ID" value="KAH8987010.1"/>
    <property type="molecule type" value="Genomic_DNA"/>
</dbReference>
<dbReference type="InterPro" id="IPR045338">
    <property type="entry name" value="DUF6535"/>
</dbReference>
<gene>
    <name evidence="3" type="ORF">EDB92DRAFT_1948779</name>
</gene>
<name>A0AAD4LCU1_9AGAM</name>
<accession>A0AAD4LCU1</accession>
<evidence type="ECO:0000256" key="1">
    <source>
        <dbReference type="SAM" id="Phobius"/>
    </source>
</evidence>
<keyword evidence="1" id="KW-0812">Transmembrane</keyword>
<comment type="caution">
    <text evidence="3">The sequence shown here is derived from an EMBL/GenBank/DDBJ whole genome shotgun (WGS) entry which is preliminary data.</text>
</comment>
<evidence type="ECO:0000259" key="2">
    <source>
        <dbReference type="Pfam" id="PF20153"/>
    </source>
</evidence>
<feature type="transmembrane region" description="Helical" evidence="1">
    <location>
        <begin position="216"/>
        <end position="235"/>
    </location>
</feature>
<dbReference type="Proteomes" id="UP001201163">
    <property type="component" value="Unassembled WGS sequence"/>
</dbReference>
<feature type="transmembrane region" description="Helical" evidence="1">
    <location>
        <begin position="269"/>
        <end position="289"/>
    </location>
</feature>
<keyword evidence="4" id="KW-1185">Reference proteome</keyword>
<sequence length="561" mass="63665">MSQTQDPEQGCKIESLGDVVDDTGSHDIFYDFENVPLPALSGESQVESNYTDGSGALFSMYLDRAEEEDRRVAERWKGDADGILVFLRSQAFLSEPTRVSSRTYKLRPAFYLANIYQVLAASNGSQTIISLPLPPDPSTFKPPMSAVWFNALWFLSLVISLTCALLATSLQQWARRYVRVTQPRYSPHKRARIRAFFAEGIEKLHLPWAVEALPALLHIAVFLFFAGLIVFLCTINHTVFSIVLWCIGFCVALYLYITLLPIFRHDSPYYTPLTTVAWFCATGISWLVLRTLKAVASELHGHKLVSLDSWYRISVVENRLNKRFFSGFTKETEGSALRLSSDIDVRGLSMTFNSLEEDHELEQFLEGIPGFLSSHEVMNPRDVLTDVINRIPGMAYTVFLFVERTFSSGLVSEAIQERRKRVYMRALDLVTPLLPVTFYQALHLWESEPNPTKSIFGSLDFWHLAEAHSNDDDPDIAISAQCMAAAIITHVQERDQHWFHIMMHQLGITEDTLHVYLDNGDSLFLANLIHIVQRLSALPHDGVEYTLSLDGLIRHTLRIAR</sequence>
<dbReference type="AlphaFoldDB" id="A0AAD4LCU1"/>
<evidence type="ECO:0000313" key="3">
    <source>
        <dbReference type="EMBL" id="KAH8987010.1"/>
    </source>
</evidence>
<evidence type="ECO:0000313" key="4">
    <source>
        <dbReference type="Proteomes" id="UP001201163"/>
    </source>
</evidence>
<dbReference type="Pfam" id="PF20153">
    <property type="entry name" value="DUF6535"/>
    <property type="match status" value="1"/>
</dbReference>
<protein>
    <recommendedName>
        <fullName evidence="2">DUF6535 domain-containing protein</fullName>
    </recommendedName>
</protein>
<reference evidence="3" key="1">
    <citation type="submission" date="2022-01" db="EMBL/GenBank/DDBJ databases">
        <title>Comparative genomics reveals a dynamic genome evolution in the ectomycorrhizal milk-cap (Lactarius) mushrooms.</title>
        <authorList>
            <consortium name="DOE Joint Genome Institute"/>
            <person name="Lebreton A."/>
            <person name="Tang N."/>
            <person name="Kuo A."/>
            <person name="LaButti K."/>
            <person name="Drula E."/>
            <person name="Barry K."/>
            <person name="Clum A."/>
            <person name="Lipzen A."/>
            <person name="Mousain D."/>
            <person name="Ng V."/>
            <person name="Wang R."/>
            <person name="Wang X."/>
            <person name="Dai Y."/>
            <person name="Henrissat B."/>
            <person name="Grigoriev I.V."/>
            <person name="Guerin-Laguette A."/>
            <person name="Yu F."/>
            <person name="Martin F.M."/>
        </authorList>
    </citation>
    <scope>NUCLEOTIDE SEQUENCE</scope>
    <source>
        <strain evidence="3">QP</strain>
    </source>
</reference>
<feature type="transmembrane region" description="Helical" evidence="1">
    <location>
        <begin position="151"/>
        <end position="170"/>
    </location>
</feature>
<proteinExistence type="predicted"/>
<keyword evidence="1" id="KW-1133">Transmembrane helix</keyword>
<feature type="transmembrane region" description="Helical" evidence="1">
    <location>
        <begin position="242"/>
        <end position="263"/>
    </location>
</feature>
<feature type="domain" description="DUF6535" evidence="2">
    <location>
        <begin position="60"/>
        <end position="233"/>
    </location>
</feature>
<keyword evidence="1" id="KW-0472">Membrane</keyword>